<dbReference type="NCBIfam" id="NF033522">
    <property type="entry name" value="lasso_benenodin"/>
    <property type="match status" value="1"/>
</dbReference>
<dbReference type="InterPro" id="IPR049805">
    <property type="entry name" value="Lasso_benenodin"/>
</dbReference>
<reference evidence="1 2" key="1">
    <citation type="submission" date="2024-03" db="EMBL/GenBank/DDBJ databases">
        <authorList>
            <person name="Jo J.-H."/>
        </authorList>
    </citation>
    <scope>NUCLEOTIDE SEQUENCE [LARGE SCALE GENOMIC DNA]</scope>
    <source>
        <strain evidence="1 2">PS1R-30</strain>
    </source>
</reference>
<evidence type="ECO:0000313" key="1">
    <source>
        <dbReference type="EMBL" id="MEJ5979137.1"/>
    </source>
</evidence>
<dbReference type="Pfam" id="PF24178">
    <property type="entry name" value="Subterisin"/>
    <property type="match status" value="1"/>
</dbReference>
<dbReference type="RefSeq" id="WP_339589072.1">
    <property type="nucleotide sequence ID" value="NZ_JBBHJZ010000005.1"/>
</dbReference>
<proteinExistence type="predicted"/>
<dbReference type="Proteomes" id="UP001361239">
    <property type="component" value="Unassembled WGS sequence"/>
</dbReference>
<accession>A0ABU8S1J9</accession>
<evidence type="ECO:0000313" key="2">
    <source>
        <dbReference type="Proteomes" id="UP001361239"/>
    </source>
</evidence>
<organism evidence="1 2">
    <name type="scientific">Novosphingobium anseongense</name>
    <dbReference type="NCBI Taxonomy" id="3133436"/>
    <lineage>
        <taxon>Bacteria</taxon>
        <taxon>Pseudomonadati</taxon>
        <taxon>Pseudomonadota</taxon>
        <taxon>Alphaproteobacteria</taxon>
        <taxon>Sphingomonadales</taxon>
        <taxon>Sphingomonadaceae</taxon>
        <taxon>Novosphingobium</taxon>
    </lineage>
</organism>
<gene>
    <name evidence="1" type="ORF">WG901_20965</name>
</gene>
<name>A0ABU8S1J9_9SPHN</name>
<dbReference type="EMBL" id="JBBHJZ010000005">
    <property type="protein sequence ID" value="MEJ5979137.1"/>
    <property type="molecule type" value="Genomic_DNA"/>
</dbReference>
<protein>
    <submittedName>
        <fullName evidence="1">Benenodin family lasso peptide</fullName>
    </submittedName>
</protein>
<comment type="caution">
    <text evidence="1">The sequence shown here is derived from an EMBL/GenBank/DDBJ whole genome shotgun (WGS) entry which is preliminary data.</text>
</comment>
<sequence>MEREHETADLIELGQASTETKGVQGILSDGIFDLIEVAGMTDD</sequence>
<keyword evidence="2" id="KW-1185">Reference proteome</keyword>